<accession>A0ACB7TE08</accession>
<keyword evidence="2" id="KW-1185">Reference proteome</keyword>
<gene>
    <name evidence="1" type="ORF">HPB50_006966</name>
</gene>
<reference evidence="1" key="1">
    <citation type="submission" date="2020-05" db="EMBL/GenBank/DDBJ databases">
        <title>Large-scale comparative analyses of tick genomes elucidate their genetic diversity and vector capacities.</title>
        <authorList>
            <person name="Jia N."/>
            <person name="Wang J."/>
            <person name="Shi W."/>
            <person name="Du L."/>
            <person name="Sun Y."/>
            <person name="Zhan W."/>
            <person name="Jiang J."/>
            <person name="Wang Q."/>
            <person name="Zhang B."/>
            <person name="Ji P."/>
            <person name="Sakyi L.B."/>
            <person name="Cui X."/>
            <person name="Yuan T."/>
            <person name="Jiang B."/>
            <person name="Yang W."/>
            <person name="Lam T.T.-Y."/>
            <person name="Chang Q."/>
            <person name="Ding S."/>
            <person name="Wang X."/>
            <person name="Zhu J."/>
            <person name="Ruan X."/>
            <person name="Zhao L."/>
            <person name="Wei J."/>
            <person name="Que T."/>
            <person name="Du C."/>
            <person name="Cheng J."/>
            <person name="Dai P."/>
            <person name="Han X."/>
            <person name="Huang E."/>
            <person name="Gao Y."/>
            <person name="Liu J."/>
            <person name="Shao H."/>
            <person name="Ye R."/>
            <person name="Li L."/>
            <person name="Wei W."/>
            <person name="Wang X."/>
            <person name="Wang C."/>
            <person name="Yang T."/>
            <person name="Huo Q."/>
            <person name="Li W."/>
            <person name="Guo W."/>
            <person name="Chen H."/>
            <person name="Zhou L."/>
            <person name="Ni X."/>
            <person name="Tian J."/>
            <person name="Zhou Y."/>
            <person name="Sheng Y."/>
            <person name="Liu T."/>
            <person name="Pan Y."/>
            <person name="Xia L."/>
            <person name="Li J."/>
            <person name="Zhao F."/>
            <person name="Cao W."/>
        </authorList>
    </citation>
    <scope>NUCLEOTIDE SEQUENCE</scope>
    <source>
        <strain evidence="1">Hyas-2018</strain>
    </source>
</reference>
<proteinExistence type="predicted"/>
<name>A0ACB7TE08_HYAAI</name>
<evidence type="ECO:0000313" key="1">
    <source>
        <dbReference type="EMBL" id="KAH6945045.1"/>
    </source>
</evidence>
<protein>
    <submittedName>
        <fullName evidence="1">Uncharacterized protein</fullName>
    </submittedName>
</protein>
<organism evidence="1 2">
    <name type="scientific">Hyalomma asiaticum</name>
    <name type="common">Tick</name>
    <dbReference type="NCBI Taxonomy" id="266040"/>
    <lineage>
        <taxon>Eukaryota</taxon>
        <taxon>Metazoa</taxon>
        <taxon>Ecdysozoa</taxon>
        <taxon>Arthropoda</taxon>
        <taxon>Chelicerata</taxon>
        <taxon>Arachnida</taxon>
        <taxon>Acari</taxon>
        <taxon>Parasitiformes</taxon>
        <taxon>Ixodida</taxon>
        <taxon>Ixodoidea</taxon>
        <taxon>Ixodidae</taxon>
        <taxon>Hyalomminae</taxon>
        <taxon>Hyalomma</taxon>
    </lineage>
</organism>
<sequence length="362" mass="39736">MFNVYRATRASHWPGPAANRRAHSDATFPNSRPAGVPQKWHPKRLLPSVGGIRRSQRARFAAAPRRREIARARIIAKSEPRTTPAGEESPARPPRSRARVSGRRGGGRRRGEERGPSPPPVLRSPSLCDATQWCHLSTGEPREHASGLEQPRQQSSRLSHGLESYVGPRARAPPQAEERAQSPLLPCAAVSPAPSPGEAPALARAPPGDFFLEAAASRRCPIIRAGARAFARAPAACVRMLQSASALVARSATRVPSGGPACTLRFCIPLHCACSTALTHRDRSWSKTGKDLRKMSDAFETYWRASGQTQQRRTRWALSRASDWLFSRTARLVGPASIRQGTEYARHILNRVFTVVIDYLTR</sequence>
<dbReference type="EMBL" id="CM023481">
    <property type="protein sequence ID" value="KAH6945045.1"/>
    <property type="molecule type" value="Genomic_DNA"/>
</dbReference>
<evidence type="ECO:0000313" key="2">
    <source>
        <dbReference type="Proteomes" id="UP000821845"/>
    </source>
</evidence>
<dbReference type="Proteomes" id="UP000821845">
    <property type="component" value="Chromosome 1"/>
</dbReference>
<comment type="caution">
    <text evidence="1">The sequence shown here is derived from an EMBL/GenBank/DDBJ whole genome shotgun (WGS) entry which is preliminary data.</text>
</comment>